<evidence type="ECO:0000313" key="1">
    <source>
        <dbReference type="EMBL" id="KXO10644.1"/>
    </source>
</evidence>
<dbReference type="Proteomes" id="UP000070282">
    <property type="component" value="Unassembled WGS sequence"/>
</dbReference>
<dbReference type="PATRIC" id="fig|1306954.6.peg.2305"/>
<proteinExistence type="predicted"/>
<protein>
    <recommendedName>
        <fullName evidence="4">DUF1826 domain-containing protein</fullName>
    </recommendedName>
</protein>
<reference evidence="2" key="1">
    <citation type="submission" date="2015-12" db="EMBL/GenBank/DDBJ databases">
        <authorList>
            <person name="Shamseldin A."/>
            <person name="Moawad H."/>
            <person name="Abd El-Rahim W.M."/>
            <person name="Sadowsky M.J."/>
        </authorList>
    </citation>
    <scope>NUCLEOTIDE SEQUENCE [LARGE SCALE GENOMIC DNA]</scope>
    <source>
        <strain evidence="2">LAMA 842</strain>
    </source>
</reference>
<evidence type="ECO:0000313" key="2">
    <source>
        <dbReference type="EMBL" id="KXO11309.1"/>
    </source>
</evidence>
<comment type="caution">
    <text evidence="2">The sequence shown here is derived from an EMBL/GenBank/DDBJ whole genome shotgun (WGS) entry which is preliminary data.</text>
</comment>
<accession>A0A137SFV1</accession>
<dbReference type="EMBL" id="LOCO01000003">
    <property type="protein sequence ID" value="KXO11309.1"/>
    <property type="molecule type" value="Genomic_DNA"/>
</dbReference>
<gene>
    <name evidence="1" type="ORF">J122_1258</name>
    <name evidence="2" type="ORF">J122_752</name>
</gene>
<dbReference type="RefSeq" id="WP_082780506.1">
    <property type="nucleotide sequence ID" value="NZ_LOCO01000003.1"/>
</dbReference>
<dbReference type="EMBL" id="LOCO01000005">
    <property type="protein sequence ID" value="KXO10644.1"/>
    <property type="molecule type" value="Genomic_DNA"/>
</dbReference>
<dbReference type="Pfam" id="PF08856">
    <property type="entry name" value="DUF1826"/>
    <property type="match status" value="1"/>
</dbReference>
<evidence type="ECO:0008006" key="4">
    <source>
        <dbReference type="Google" id="ProtNLM"/>
    </source>
</evidence>
<reference evidence="3" key="2">
    <citation type="submission" date="2015-12" db="EMBL/GenBank/DDBJ databases">
        <authorList>
            <person name="Lima A."/>
            <person name="Farahani Zayas N."/>
            <person name="Castro Da Silva M.A."/>
            <person name="Cabral A."/>
            <person name="Pessatti M.L."/>
        </authorList>
    </citation>
    <scope>NUCLEOTIDE SEQUENCE [LARGE SCALE GENOMIC DNA]</scope>
    <source>
        <strain evidence="3">LAMA 842</strain>
    </source>
</reference>
<keyword evidence="3" id="KW-1185">Reference proteome</keyword>
<sequence>MTQHPHNLEHSLSVHGKNVQCLAEILRDNVNLAVWQRPRNNHWAAFVNEFCNRAGNLERFVSLERGQSAATALPGWALDIEGSNHWIADVDELAEMYQCLFEPEAIGLRIHVLADTMCPRFHVDRVPVRLLCTYRGPGTEWLPDPLVTRPAGEGPLPEQSVPSDRIQTIPTAAVALLKGEAWEGNEGRGLVHRSPQPNGTPRLVVGLDWLSS</sequence>
<dbReference type="InterPro" id="IPR014955">
    <property type="entry name" value="DUF1826"/>
</dbReference>
<dbReference type="AlphaFoldDB" id="A0A137SFV1"/>
<name>A0A137SFV1_9GAMM</name>
<evidence type="ECO:0000313" key="3">
    <source>
        <dbReference type="Proteomes" id="UP000070282"/>
    </source>
</evidence>
<organism evidence="2 3">
    <name type="scientific">Marinobacter excellens LAMA 842</name>
    <dbReference type="NCBI Taxonomy" id="1306954"/>
    <lineage>
        <taxon>Bacteria</taxon>
        <taxon>Pseudomonadati</taxon>
        <taxon>Pseudomonadota</taxon>
        <taxon>Gammaproteobacteria</taxon>
        <taxon>Pseudomonadales</taxon>
        <taxon>Marinobacteraceae</taxon>
        <taxon>Marinobacter</taxon>
    </lineage>
</organism>